<evidence type="ECO:0000313" key="3">
    <source>
        <dbReference type="Proteomes" id="UP000255036"/>
    </source>
</evidence>
<dbReference type="PANTHER" id="PTHR46066:SF2">
    <property type="entry name" value="CHITINASE DOMAIN-CONTAINING PROTEIN 1"/>
    <property type="match status" value="1"/>
</dbReference>
<dbReference type="InterPro" id="IPR001223">
    <property type="entry name" value="Glyco_hydro18_cat"/>
</dbReference>
<dbReference type="GO" id="GO:0012505">
    <property type="term" value="C:endomembrane system"/>
    <property type="evidence" value="ECO:0007669"/>
    <property type="project" value="TreeGrafter"/>
</dbReference>
<dbReference type="CDD" id="cd00118">
    <property type="entry name" value="LysM"/>
    <property type="match status" value="2"/>
</dbReference>
<dbReference type="OrthoDB" id="9769314at2"/>
<feature type="domain" description="LysM" evidence="1">
    <location>
        <begin position="51"/>
        <end position="96"/>
    </location>
</feature>
<dbReference type="Gene3D" id="3.10.350.10">
    <property type="entry name" value="LysM domain"/>
    <property type="match status" value="2"/>
</dbReference>
<dbReference type="InterPro" id="IPR036779">
    <property type="entry name" value="LysM_dom_sf"/>
</dbReference>
<evidence type="ECO:0000259" key="1">
    <source>
        <dbReference type="PROSITE" id="PS51782"/>
    </source>
</evidence>
<gene>
    <name evidence="2" type="ORF">DWV06_04420</name>
</gene>
<reference evidence="2 3" key="1">
    <citation type="submission" date="2018-07" db="EMBL/GenBank/DDBJ databases">
        <title>Anaerosacharophilus polymeroproducens gen. nov. sp. nov., an anaerobic bacterium isolated from salt field.</title>
        <authorList>
            <person name="Kim W."/>
            <person name="Yang S.-H."/>
            <person name="Oh J."/>
            <person name="Lee J.-H."/>
            <person name="Kwon K.K."/>
        </authorList>
    </citation>
    <scope>NUCLEOTIDE SEQUENCE [LARGE SCALE GENOMIC DNA]</scope>
    <source>
        <strain evidence="2 3">MCWD5</strain>
    </source>
</reference>
<dbReference type="GO" id="GO:0005975">
    <property type="term" value="P:carbohydrate metabolic process"/>
    <property type="evidence" value="ECO:0007669"/>
    <property type="project" value="InterPro"/>
</dbReference>
<name>A0A371AYP4_9FIRM</name>
<dbReference type="InterPro" id="IPR029070">
    <property type="entry name" value="Chitinase_insertion_sf"/>
</dbReference>
<proteinExistence type="predicted"/>
<keyword evidence="3" id="KW-1185">Reference proteome</keyword>
<accession>A0A371AYP4</accession>
<evidence type="ECO:0000313" key="2">
    <source>
        <dbReference type="EMBL" id="RDU24718.1"/>
    </source>
</evidence>
<feature type="domain" description="LysM" evidence="1">
    <location>
        <begin position="2"/>
        <end position="46"/>
    </location>
</feature>
<organism evidence="2 3">
    <name type="scientific">Anaerosacchariphilus polymeriproducens</name>
    <dbReference type="NCBI Taxonomy" id="1812858"/>
    <lineage>
        <taxon>Bacteria</taxon>
        <taxon>Bacillati</taxon>
        <taxon>Bacillota</taxon>
        <taxon>Clostridia</taxon>
        <taxon>Lachnospirales</taxon>
        <taxon>Lachnospiraceae</taxon>
        <taxon>Anaerosacchariphilus</taxon>
    </lineage>
</organism>
<dbReference type="EMBL" id="QRCT01000012">
    <property type="protein sequence ID" value="RDU24718.1"/>
    <property type="molecule type" value="Genomic_DNA"/>
</dbReference>
<dbReference type="RefSeq" id="WP_115480950.1">
    <property type="nucleotide sequence ID" value="NZ_QRCT01000012.1"/>
</dbReference>
<dbReference type="SUPFAM" id="SSF54106">
    <property type="entry name" value="LysM domain"/>
    <property type="match status" value="2"/>
</dbReference>
<dbReference type="PANTHER" id="PTHR46066">
    <property type="entry name" value="CHITINASE DOMAIN-CONTAINING PROTEIN 1 FAMILY MEMBER"/>
    <property type="match status" value="1"/>
</dbReference>
<protein>
    <submittedName>
        <fullName evidence="2">LysM peptidoglycan-binding domain-containing protein</fullName>
    </submittedName>
</protein>
<dbReference type="Pfam" id="PF01476">
    <property type="entry name" value="LysM"/>
    <property type="match status" value="2"/>
</dbReference>
<dbReference type="SUPFAM" id="SSF51445">
    <property type="entry name" value="(Trans)glycosidases"/>
    <property type="match status" value="1"/>
</dbReference>
<dbReference type="Pfam" id="PF00704">
    <property type="entry name" value="Glyco_hydro_18"/>
    <property type="match status" value="1"/>
</dbReference>
<comment type="caution">
    <text evidence="2">The sequence shown here is derived from an EMBL/GenBank/DDBJ whole genome shotgun (WGS) entry which is preliminary data.</text>
</comment>
<sequence>MEIYIVQLNDTIQSIAEKYGITVEKLIEDNGLAQPNHLVIGQALVITFPKQTYIVQQGDTLKEIADSFDVTIMQLIRNNPHLSDNKTINPGEKLVISYSTSKSISTNGFCYPFIKQDTLIKSLPYLTYLSIFNYTTTKEGNIFTYQDETNIIKTAKEFSVVPLLMASTLTPLGEQNIELAYNILLNETYQNNLINLIIQIMKNKGYQGTNIIIYHLNENNQHLFFNFILKISQCLHEEGFLLFLSINYNITTNNKNHYANIDFSKFNDIVDNLVFTQFVWTSNYIPPAPVNNISYLRELIKDVSLKTPSNKIMISIPTIGYDWTLPYIPNSSNIYTLSLDTVLEIAYQTNSVIYFDENSLTPYLYYNQFYSENIIQHLIWFIDARSYMSLTQIIIDYNLSGNAIWNVMSFNPQLYTVITSQFSITKLITSTDS</sequence>
<dbReference type="SMART" id="SM00257">
    <property type="entry name" value="LysM"/>
    <property type="match status" value="2"/>
</dbReference>
<dbReference type="GO" id="GO:0070492">
    <property type="term" value="F:oligosaccharide binding"/>
    <property type="evidence" value="ECO:0007669"/>
    <property type="project" value="TreeGrafter"/>
</dbReference>
<dbReference type="AlphaFoldDB" id="A0A371AYP4"/>
<dbReference type="Gene3D" id="3.10.50.10">
    <property type="match status" value="1"/>
</dbReference>
<dbReference type="InterPro" id="IPR018392">
    <property type="entry name" value="LysM"/>
</dbReference>
<dbReference type="InterPro" id="IPR017853">
    <property type="entry name" value="GH"/>
</dbReference>
<dbReference type="Proteomes" id="UP000255036">
    <property type="component" value="Unassembled WGS sequence"/>
</dbReference>
<dbReference type="Gene3D" id="3.20.20.80">
    <property type="entry name" value="Glycosidases"/>
    <property type="match status" value="1"/>
</dbReference>
<dbReference type="PROSITE" id="PS51782">
    <property type="entry name" value="LYSM"/>
    <property type="match status" value="2"/>
</dbReference>